<dbReference type="InterPro" id="IPR044823">
    <property type="entry name" value="ASIL1/2-like"/>
</dbReference>
<evidence type="ECO:0000313" key="2">
    <source>
        <dbReference type="EMBL" id="KAA8520423.1"/>
    </source>
</evidence>
<evidence type="ECO:0000256" key="1">
    <source>
        <dbReference type="SAM" id="MobiDB-lite"/>
    </source>
</evidence>
<proteinExistence type="predicted"/>
<protein>
    <submittedName>
        <fullName evidence="2">Uncharacterized protein</fullName>
    </submittedName>
</protein>
<evidence type="ECO:0000313" key="3">
    <source>
        <dbReference type="Proteomes" id="UP000325577"/>
    </source>
</evidence>
<gene>
    <name evidence="2" type="ORF">F0562_014679</name>
</gene>
<keyword evidence="3" id="KW-1185">Reference proteome</keyword>
<feature type="region of interest" description="Disordered" evidence="1">
    <location>
        <begin position="1"/>
        <end position="23"/>
    </location>
</feature>
<organism evidence="2 3">
    <name type="scientific">Nyssa sinensis</name>
    <dbReference type="NCBI Taxonomy" id="561372"/>
    <lineage>
        <taxon>Eukaryota</taxon>
        <taxon>Viridiplantae</taxon>
        <taxon>Streptophyta</taxon>
        <taxon>Embryophyta</taxon>
        <taxon>Tracheophyta</taxon>
        <taxon>Spermatophyta</taxon>
        <taxon>Magnoliopsida</taxon>
        <taxon>eudicotyledons</taxon>
        <taxon>Gunneridae</taxon>
        <taxon>Pentapetalae</taxon>
        <taxon>asterids</taxon>
        <taxon>Cornales</taxon>
        <taxon>Nyssaceae</taxon>
        <taxon>Nyssa</taxon>
    </lineage>
</organism>
<dbReference type="OrthoDB" id="1901794at2759"/>
<dbReference type="AlphaFoldDB" id="A0A5J4ZNF9"/>
<accession>A0A5J4ZNF9</accession>
<dbReference type="PANTHER" id="PTHR31307:SF49">
    <property type="entry name" value="ALCOHOL DEHYDROGENASE TRANSCRIPTION FACTOR MYB_SANT-LIKE FAMILY PROTEIN"/>
    <property type="match status" value="1"/>
</dbReference>
<dbReference type="EMBL" id="CM018049">
    <property type="protein sequence ID" value="KAA8520423.1"/>
    <property type="molecule type" value="Genomic_DNA"/>
</dbReference>
<name>A0A5J4ZNF9_9ASTE</name>
<sequence>MPLPPAAHSRPATHLRPPSSVATRWRNSANATVLSYNEPLPRPTGTGSHPLGSISRGWTPWKRVPPRVSLSIQSLSMTGAENDEDVDDFQNLYENDVKPGVAYNRKHHGSISNGIGSGSGFRIRIPGQSRLAPTGTKIYRNFDESPNPNFGSTRIVGDGYSERLGLGKRVRGGVGDDDDDMVGKKREENPVAEMVSAIKVLGDGFVRMERVKMEMAREVEAMRMETELKRTEMILDSQQRIVEAFAKAFSDKKKKAKRILISVFKCVILGAELIEASSGNID</sequence>
<feature type="region of interest" description="Disordered" evidence="1">
    <location>
        <begin position="35"/>
        <end position="58"/>
    </location>
</feature>
<dbReference type="PANTHER" id="PTHR31307">
    <property type="entry name" value="TRIHELIX TRANSCRIPTION FACTOR ASIL2"/>
    <property type="match status" value="1"/>
</dbReference>
<reference evidence="2 3" key="1">
    <citation type="submission" date="2019-09" db="EMBL/GenBank/DDBJ databases">
        <title>A chromosome-level genome assembly of the Chinese tupelo Nyssa sinensis.</title>
        <authorList>
            <person name="Yang X."/>
            <person name="Kang M."/>
            <person name="Yang Y."/>
            <person name="Xiong H."/>
            <person name="Wang M."/>
            <person name="Zhang Z."/>
            <person name="Wang Z."/>
            <person name="Wu H."/>
            <person name="Ma T."/>
            <person name="Liu J."/>
            <person name="Xi Z."/>
        </authorList>
    </citation>
    <scope>NUCLEOTIDE SEQUENCE [LARGE SCALE GENOMIC DNA]</scope>
    <source>
        <strain evidence="2">J267</strain>
        <tissue evidence="2">Leaf</tissue>
    </source>
</reference>
<dbReference type="Proteomes" id="UP000325577">
    <property type="component" value="Linkage Group LG6"/>
</dbReference>